<dbReference type="InterPro" id="IPR014718">
    <property type="entry name" value="GH-type_carb-bd"/>
</dbReference>
<dbReference type="Pfam" id="PF01263">
    <property type="entry name" value="Aldose_epim"/>
    <property type="match status" value="1"/>
</dbReference>
<evidence type="ECO:0000256" key="10">
    <source>
        <dbReference type="ARBA" id="ARBA00023277"/>
    </source>
</evidence>
<dbReference type="KEGG" id="anp:FK178_08250"/>
<keyword evidence="8" id="KW-0106">Calcium</keyword>
<evidence type="ECO:0000256" key="7">
    <source>
        <dbReference type="ARBA" id="ARBA00022553"/>
    </source>
</evidence>
<feature type="binding site" evidence="13">
    <location>
        <position position="252"/>
    </location>
    <ligand>
        <name>beta-D-galactose</name>
        <dbReference type="ChEBI" id="CHEBI:27667"/>
    </ligand>
</feature>
<comment type="similarity">
    <text evidence="4 11">Belongs to the aldose epimerase family.</text>
</comment>
<dbReference type="AlphaFoldDB" id="A0A5B8YM60"/>
<dbReference type="GO" id="GO:0033499">
    <property type="term" value="P:galactose catabolic process via UDP-galactose, Leloir pathway"/>
    <property type="evidence" value="ECO:0007669"/>
    <property type="project" value="TreeGrafter"/>
</dbReference>
<comment type="catalytic activity">
    <reaction evidence="11">
        <text>alpha-D-glucose = beta-D-glucose</text>
        <dbReference type="Rhea" id="RHEA:10264"/>
        <dbReference type="ChEBI" id="CHEBI:15903"/>
        <dbReference type="ChEBI" id="CHEBI:17925"/>
        <dbReference type="EC" id="5.1.3.3"/>
    </reaction>
</comment>
<dbReference type="Proteomes" id="UP000321954">
    <property type="component" value="Chromosome"/>
</dbReference>
<dbReference type="PIRSF" id="PIRSF005096">
    <property type="entry name" value="GALM"/>
    <property type="match status" value="1"/>
</dbReference>
<reference evidence="15 16" key="1">
    <citation type="submission" date="2019-08" db="EMBL/GenBank/DDBJ databases">
        <title>Antarcticibacterium arcticum sp. nov., a bacterium isolated from marine sediment of the Canadian Beaufort Sea.</title>
        <authorList>
            <person name="Lee Y.M."/>
            <person name="Baek K."/>
            <person name="Lee D.-H."/>
            <person name="Shin S.C."/>
            <person name="Jin Y.K."/>
            <person name="Park Y."/>
        </authorList>
    </citation>
    <scope>NUCLEOTIDE SEQUENCE [LARGE SCALE GENOMIC DNA]</scope>
    <source>
        <strain evidence="15 16">PAMC 28998</strain>
    </source>
</reference>
<keyword evidence="7" id="KW-0597">Phosphoprotein</keyword>
<comment type="subunit">
    <text evidence="5">Monomer.</text>
</comment>
<organism evidence="15 16">
    <name type="scientific">Antarcticibacterium arcticum</name>
    <dbReference type="NCBI Taxonomy" id="2585771"/>
    <lineage>
        <taxon>Bacteria</taxon>
        <taxon>Pseudomonadati</taxon>
        <taxon>Bacteroidota</taxon>
        <taxon>Flavobacteriia</taxon>
        <taxon>Flavobacteriales</taxon>
        <taxon>Flavobacteriaceae</taxon>
        <taxon>Antarcticibacterium</taxon>
    </lineage>
</organism>
<name>A0A5B8YM60_9FLAO</name>
<evidence type="ECO:0000256" key="12">
    <source>
        <dbReference type="PIRSR" id="PIRSR005096-1"/>
    </source>
</evidence>
<keyword evidence="10 11" id="KW-0119">Carbohydrate metabolism</keyword>
<evidence type="ECO:0000256" key="3">
    <source>
        <dbReference type="ARBA" id="ARBA00005028"/>
    </source>
</evidence>
<gene>
    <name evidence="15" type="ORF">FK178_08250</name>
</gene>
<evidence type="ECO:0000313" key="15">
    <source>
        <dbReference type="EMBL" id="QED37713.1"/>
    </source>
</evidence>
<dbReference type="InterPro" id="IPR011013">
    <property type="entry name" value="Gal_mutarotase_sf_dom"/>
</dbReference>
<dbReference type="RefSeq" id="WP_146833388.1">
    <property type="nucleotide sequence ID" value="NZ_CP042476.1"/>
</dbReference>
<feature type="active site" description="Proton acceptor" evidence="12">
    <location>
        <position position="318"/>
    </location>
</feature>
<evidence type="ECO:0000256" key="11">
    <source>
        <dbReference type="PIRNR" id="PIRNR005096"/>
    </source>
</evidence>
<keyword evidence="6" id="KW-0963">Cytoplasm</keyword>
<keyword evidence="9 11" id="KW-0413">Isomerase</keyword>
<dbReference type="InterPro" id="IPR047215">
    <property type="entry name" value="Galactose_mutarotase-like"/>
</dbReference>
<dbReference type="SUPFAM" id="SSF74650">
    <property type="entry name" value="Galactose mutarotase-like"/>
    <property type="match status" value="1"/>
</dbReference>
<dbReference type="OrthoDB" id="9779408at2"/>
<dbReference type="UniPathway" id="UPA00242"/>
<evidence type="ECO:0000256" key="6">
    <source>
        <dbReference type="ARBA" id="ARBA00022490"/>
    </source>
</evidence>
<evidence type="ECO:0000256" key="14">
    <source>
        <dbReference type="PIRSR" id="PIRSR005096-3"/>
    </source>
</evidence>
<evidence type="ECO:0000256" key="13">
    <source>
        <dbReference type="PIRSR" id="PIRSR005096-2"/>
    </source>
</evidence>
<dbReference type="CDD" id="cd09019">
    <property type="entry name" value="galactose_mutarotase_like"/>
    <property type="match status" value="1"/>
</dbReference>
<protein>
    <recommendedName>
        <fullName evidence="11">Aldose 1-epimerase</fullName>
        <ecNumber evidence="11">5.1.3.3</ecNumber>
    </recommendedName>
</protein>
<evidence type="ECO:0000256" key="8">
    <source>
        <dbReference type="ARBA" id="ARBA00022837"/>
    </source>
</evidence>
<dbReference type="GO" id="GO:0005737">
    <property type="term" value="C:cytoplasm"/>
    <property type="evidence" value="ECO:0007669"/>
    <property type="project" value="UniProtKB-SubCell"/>
</dbReference>
<dbReference type="FunFam" id="2.70.98.10:FF:000003">
    <property type="entry name" value="Aldose 1-epimerase"/>
    <property type="match status" value="1"/>
</dbReference>
<feature type="binding site" evidence="14">
    <location>
        <begin position="81"/>
        <end position="82"/>
    </location>
    <ligand>
        <name>beta-D-galactose</name>
        <dbReference type="ChEBI" id="CHEBI:27667"/>
    </ligand>
</feature>
<evidence type="ECO:0000313" key="16">
    <source>
        <dbReference type="Proteomes" id="UP000321954"/>
    </source>
</evidence>
<dbReference type="InterPro" id="IPR015443">
    <property type="entry name" value="Aldose_1-epimerase"/>
</dbReference>
<comment type="cofactor">
    <cofactor evidence="1">
        <name>Ca(2+)</name>
        <dbReference type="ChEBI" id="CHEBI:29108"/>
    </cofactor>
</comment>
<keyword evidence="16" id="KW-1185">Reference proteome</keyword>
<evidence type="ECO:0000256" key="1">
    <source>
        <dbReference type="ARBA" id="ARBA00001913"/>
    </source>
</evidence>
<dbReference type="NCBIfam" id="NF008277">
    <property type="entry name" value="PRK11055.1"/>
    <property type="match status" value="1"/>
</dbReference>
<dbReference type="PANTHER" id="PTHR10091:SF0">
    <property type="entry name" value="GALACTOSE MUTAROTASE"/>
    <property type="match status" value="1"/>
</dbReference>
<proteinExistence type="inferred from homology"/>
<dbReference type="EMBL" id="CP042476">
    <property type="protein sequence ID" value="QED37713.1"/>
    <property type="molecule type" value="Genomic_DNA"/>
</dbReference>
<feature type="binding site" evidence="14">
    <location>
        <begin position="180"/>
        <end position="182"/>
    </location>
    <ligand>
        <name>beta-D-galactose</name>
        <dbReference type="ChEBI" id="CHEBI:27667"/>
    </ligand>
</feature>
<dbReference type="GO" id="GO:0006006">
    <property type="term" value="P:glucose metabolic process"/>
    <property type="evidence" value="ECO:0007669"/>
    <property type="project" value="TreeGrafter"/>
</dbReference>
<dbReference type="GO" id="GO:0030246">
    <property type="term" value="F:carbohydrate binding"/>
    <property type="evidence" value="ECO:0007669"/>
    <property type="project" value="InterPro"/>
</dbReference>
<evidence type="ECO:0000256" key="9">
    <source>
        <dbReference type="ARBA" id="ARBA00023235"/>
    </source>
</evidence>
<dbReference type="Gene3D" id="2.70.98.10">
    <property type="match status" value="1"/>
</dbReference>
<evidence type="ECO:0000256" key="4">
    <source>
        <dbReference type="ARBA" id="ARBA00006206"/>
    </source>
</evidence>
<comment type="subcellular location">
    <subcellularLocation>
        <location evidence="2">Cytoplasm</location>
    </subcellularLocation>
</comment>
<evidence type="ECO:0000256" key="5">
    <source>
        <dbReference type="ARBA" id="ARBA00011245"/>
    </source>
</evidence>
<dbReference type="GO" id="GO:0004034">
    <property type="term" value="F:aldose 1-epimerase activity"/>
    <property type="evidence" value="ECO:0007669"/>
    <property type="project" value="UniProtKB-EC"/>
</dbReference>
<comment type="pathway">
    <text evidence="3 11">Carbohydrate metabolism; hexose metabolism.</text>
</comment>
<feature type="active site" description="Proton donor" evidence="12">
    <location>
        <position position="180"/>
    </location>
</feature>
<dbReference type="PANTHER" id="PTHR10091">
    <property type="entry name" value="ALDOSE-1-EPIMERASE"/>
    <property type="match status" value="1"/>
</dbReference>
<evidence type="ECO:0000256" key="2">
    <source>
        <dbReference type="ARBA" id="ARBA00004496"/>
    </source>
</evidence>
<accession>A0A5B8YM60</accession>
<sequence>MEELQKKVVGKTPEGAVIEQYTLTNSGGMQVAIFNYGGRIVSLKVPDKKGVSGNVVLGFEKTEGYLKENPFFGAIVGRYANRIARGEFTLDGEKFVLPRNNGQNHLHGGDKGFDKALWTGEKNKEAKNSLQLHYVSKHMEQGYPGNLRCTTTYTLHEDNSLEVIFEATTDKATIVNLTQHSYFNLSGDFSSNILDHDVEINAAKYLPVNPHIIPTGEMKSVLNSPFDFVEPKPVGRDITAVDEQLQLGLGYDHCWILNKEEKEFTFAASAYHAGSGRMLKVFTTEPGVQFYTGNFLDSTLPIPGGAGTYGKHSGLCFETQHYPDSPNQPEFPSVRLNPGEKYYSRTRFAFSVE</sequence>
<dbReference type="EC" id="5.1.3.3" evidence="11"/>
<dbReference type="InterPro" id="IPR008183">
    <property type="entry name" value="Aldose_1/G6P_1-epimerase"/>
</dbReference>